<gene>
    <name evidence="1" type="ORF">HMPREF1218_0106</name>
</gene>
<accession>U2KZ21</accession>
<reference evidence="1 2" key="1">
    <citation type="submission" date="2013-08" db="EMBL/GenBank/DDBJ databases">
        <authorList>
            <person name="Durkin A.S."/>
            <person name="Haft D.R."/>
            <person name="McCorrison J."/>
            <person name="Torralba M."/>
            <person name="Gillis M."/>
            <person name="Haft D.H."/>
            <person name="Methe B."/>
            <person name="Sutton G."/>
            <person name="Nelson K.E."/>
        </authorList>
    </citation>
    <scope>NUCLEOTIDE SEQUENCE [LARGE SCALE GENOMIC DNA]</scope>
    <source>
        <strain evidence="1 2">F0068</strain>
    </source>
</reference>
<keyword evidence="2" id="KW-1185">Reference proteome</keyword>
<evidence type="ECO:0000313" key="1">
    <source>
        <dbReference type="EMBL" id="ERK03697.1"/>
    </source>
</evidence>
<evidence type="ECO:0000313" key="2">
    <source>
        <dbReference type="Proteomes" id="UP000016600"/>
    </source>
</evidence>
<sequence>MKTTFFICFFYFLGKDTAFFKYLYYICIEFVFIQRMDKLNIANVSKRGRMPCN</sequence>
<dbReference type="PATRIC" id="fig|1081904.3.peg.536"/>
<protein>
    <submittedName>
        <fullName evidence="1">Uncharacterized protein</fullName>
    </submittedName>
</protein>
<organism evidence="1 2">
    <name type="scientific">Hoylesella pleuritidis F0068</name>
    <dbReference type="NCBI Taxonomy" id="1081904"/>
    <lineage>
        <taxon>Bacteria</taxon>
        <taxon>Pseudomonadati</taxon>
        <taxon>Bacteroidota</taxon>
        <taxon>Bacteroidia</taxon>
        <taxon>Bacteroidales</taxon>
        <taxon>Prevotellaceae</taxon>
        <taxon>Hoylesella</taxon>
    </lineage>
</organism>
<dbReference type="AlphaFoldDB" id="U2KZ21"/>
<proteinExistence type="predicted"/>
<name>U2KZ21_9BACT</name>
<comment type="caution">
    <text evidence="1">The sequence shown here is derived from an EMBL/GenBank/DDBJ whole genome shotgun (WGS) entry which is preliminary data.</text>
</comment>
<dbReference type="EMBL" id="AWET01000008">
    <property type="protein sequence ID" value="ERK03697.1"/>
    <property type="molecule type" value="Genomic_DNA"/>
</dbReference>
<dbReference type="Proteomes" id="UP000016600">
    <property type="component" value="Unassembled WGS sequence"/>
</dbReference>